<protein>
    <recommendedName>
        <fullName evidence="4">Vacuolar-sorting protein SNF7</fullName>
    </recommendedName>
    <alternativeName>
        <fullName evidence="5">Vacuolar protein-sorting-associated protein 32</fullName>
    </alternativeName>
</protein>
<dbReference type="Proteomes" id="UP000277580">
    <property type="component" value="Unassembled WGS sequence"/>
</dbReference>
<dbReference type="EMBL" id="ML119106">
    <property type="protein sequence ID" value="RPB17171.1"/>
    <property type="molecule type" value="Genomic_DNA"/>
</dbReference>
<dbReference type="PANTHER" id="PTHR22761:SF10">
    <property type="entry name" value="GH13992P"/>
    <property type="match status" value="1"/>
</dbReference>
<dbReference type="InterPro" id="IPR005024">
    <property type="entry name" value="Snf7_fam"/>
</dbReference>
<dbReference type="GO" id="GO:0006900">
    <property type="term" value="P:vesicle budding from membrane"/>
    <property type="evidence" value="ECO:0007669"/>
    <property type="project" value="TreeGrafter"/>
</dbReference>
<dbReference type="OrthoDB" id="5592979at2759"/>
<comment type="subcellular location">
    <subcellularLocation>
        <location evidence="1">Endosome</location>
    </subcellularLocation>
</comment>
<evidence type="ECO:0000256" key="7">
    <source>
        <dbReference type="SAM" id="MobiDB-lite"/>
    </source>
</evidence>
<sequence length="215" mass="24228">MWNMLFGPSAAKKKDIPKKAILDVRQQLEMLQKKEKHLEQQIEEQDNIARKNVQTNKTAAMTALKRKKMHMNHLTSTQSQIATLEQQMHAVETANLNVETLKVMKSASNAMKVIHGGMNVDKVDETMEEIREQQQIADEIGNAIINMNPAEDDDLNEQLAELEQEVLDDKMLGAPSAPITSTPHISAVKGKVPIHEEEDDEEELRKLRAEMAIAS</sequence>
<dbReference type="GO" id="GO:0032511">
    <property type="term" value="P:late endosome to vacuole transport via multivesicular body sorting pathway"/>
    <property type="evidence" value="ECO:0007669"/>
    <property type="project" value="TreeGrafter"/>
</dbReference>
<keyword evidence="6" id="KW-0175">Coiled coil</keyword>
<evidence type="ECO:0000256" key="5">
    <source>
        <dbReference type="ARBA" id="ARBA00042586"/>
    </source>
</evidence>
<dbReference type="GO" id="GO:0000815">
    <property type="term" value="C:ESCRT III complex"/>
    <property type="evidence" value="ECO:0007669"/>
    <property type="project" value="TreeGrafter"/>
</dbReference>
<organism evidence="8 9">
    <name type="scientific">Morchella conica CCBAS932</name>
    <dbReference type="NCBI Taxonomy" id="1392247"/>
    <lineage>
        <taxon>Eukaryota</taxon>
        <taxon>Fungi</taxon>
        <taxon>Dikarya</taxon>
        <taxon>Ascomycota</taxon>
        <taxon>Pezizomycotina</taxon>
        <taxon>Pezizomycetes</taxon>
        <taxon>Pezizales</taxon>
        <taxon>Morchellaceae</taxon>
        <taxon>Morchella</taxon>
    </lineage>
</organism>
<dbReference type="GO" id="GO:0009898">
    <property type="term" value="C:cytoplasmic side of plasma membrane"/>
    <property type="evidence" value="ECO:0007669"/>
    <property type="project" value="TreeGrafter"/>
</dbReference>
<accession>A0A3N4L959</accession>
<feature type="region of interest" description="Disordered" evidence="7">
    <location>
        <begin position="173"/>
        <end position="215"/>
    </location>
</feature>
<dbReference type="STRING" id="1392247.A0A3N4L959"/>
<evidence type="ECO:0000313" key="8">
    <source>
        <dbReference type="EMBL" id="RPB17171.1"/>
    </source>
</evidence>
<feature type="coiled-coil region" evidence="6">
    <location>
        <begin position="21"/>
        <end position="94"/>
    </location>
</feature>
<evidence type="ECO:0000313" key="9">
    <source>
        <dbReference type="Proteomes" id="UP000277580"/>
    </source>
</evidence>
<dbReference type="PANTHER" id="PTHR22761">
    <property type="entry name" value="CHARGED MULTIVESICULAR BODY PROTEIN"/>
    <property type="match status" value="1"/>
</dbReference>
<evidence type="ECO:0000256" key="3">
    <source>
        <dbReference type="ARBA" id="ARBA00022753"/>
    </source>
</evidence>
<comment type="similarity">
    <text evidence="2">Belongs to the SNF7 family.</text>
</comment>
<evidence type="ECO:0000256" key="6">
    <source>
        <dbReference type="SAM" id="Coils"/>
    </source>
</evidence>
<dbReference type="FunCoup" id="A0A3N4L959">
    <property type="interactions" value="641"/>
</dbReference>
<proteinExistence type="inferred from homology"/>
<dbReference type="AlphaFoldDB" id="A0A3N4L959"/>
<dbReference type="InParanoid" id="A0A3N4L959"/>
<evidence type="ECO:0000256" key="4">
    <source>
        <dbReference type="ARBA" id="ARBA00040017"/>
    </source>
</evidence>
<reference evidence="8 9" key="1">
    <citation type="journal article" date="2018" name="Nat. Ecol. Evol.">
        <title>Pezizomycetes genomes reveal the molecular basis of ectomycorrhizal truffle lifestyle.</title>
        <authorList>
            <person name="Murat C."/>
            <person name="Payen T."/>
            <person name="Noel B."/>
            <person name="Kuo A."/>
            <person name="Morin E."/>
            <person name="Chen J."/>
            <person name="Kohler A."/>
            <person name="Krizsan K."/>
            <person name="Balestrini R."/>
            <person name="Da Silva C."/>
            <person name="Montanini B."/>
            <person name="Hainaut M."/>
            <person name="Levati E."/>
            <person name="Barry K.W."/>
            <person name="Belfiori B."/>
            <person name="Cichocki N."/>
            <person name="Clum A."/>
            <person name="Dockter R.B."/>
            <person name="Fauchery L."/>
            <person name="Guy J."/>
            <person name="Iotti M."/>
            <person name="Le Tacon F."/>
            <person name="Lindquist E.A."/>
            <person name="Lipzen A."/>
            <person name="Malagnac F."/>
            <person name="Mello A."/>
            <person name="Molinier V."/>
            <person name="Miyauchi S."/>
            <person name="Poulain J."/>
            <person name="Riccioni C."/>
            <person name="Rubini A."/>
            <person name="Sitrit Y."/>
            <person name="Splivallo R."/>
            <person name="Traeger S."/>
            <person name="Wang M."/>
            <person name="Zifcakova L."/>
            <person name="Wipf D."/>
            <person name="Zambonelli A."/>
            <person name="Paolocci F."/>
            <person name="Nowrousian M."/>
            <person name="Ottonello S."/>
            <person name="Baldrian P."/>
            <person name="Spatafora J.W."/>
            <person name="Henrissat B."/>
            <person name="Nagy L.G."/>
            <person name="Aury J.M."/>
            <person name="Wincker P."/>
            <person name="Grigoriev I.V."/>
            <person name="Bonfante P."/>
            <person name="Martin F.M."/>
        </authorList>
    </citation>
    <scope>NUCLEOTIDE SEQUENCE [LARGE SCALE GENOMIC DNA]</scope>
    <source>
        <strain evidence="8 9">CCBAS932</strain>
    </source>
</reference>
<dbReference type="GO" id="GO:0005771">
    <property type="term" value="C:multivesicular body"/>
    <property type="evidence" value="ECO:0007669"/>
    <property type="project" value="TreeGrafter"/>
</dbReference>
<keyword evidence="9" id="KW-1185">Reference proteome</keyword>
<name>A0A3N4L959_9PEZI</name>
<evidence type="ECO:0000256" key="2">
    <source>
        <dbReference type="ARBA" id="ARBA00006190"/>
    </source>
</evidence>
<evidence type="ECO:0000256" key="1">
    <source>
        <dbReference type="ARBA" id="ARBA00004177"/>
    </source>
</evidence>
<dbReference type="Pfam" id="PF03357">
    <property type="entry name" value="Snf7"/>
    <property type="match status" value="1"/>
</dbReference>
<keyword evidence="3" id="KW-0967">Endosome</keyword>
<dbReference type="Gene3D" id="1.10.287.1060">
    <property type="entry name" value="ESAT-6-like"/>
    <property type="match status" value="1"/>
</dbReference>
<gene>
    <name evidence="8" type="ORF">P167DRAFT_531433</name>
</gene>